<feature type="non-terminal residue" evidence="9">
    <location>
        <position position="189"/>
    </location>
</feature>
<keyword evidence="8" id="KW-1133">Transmembrane helix</keyword>
<dbReference type="InterPro" id="IPR036396">
    <property type="entry name" value="Cyt_P450_sf"/>
</dbReference>
<sequence length="189" mass="21622">MAVIAIGNGAPTFIKVLVIRNGPEFNIMRAAVYAKLFPTIIETYIIFAIIALLIILTVICILISYIARSIFAKFYRFKIILLNKYITRRLDNGLITKTEKQAFAEINKEKNRYIFSDALVENFPDIVEFRYQILGVLFAGRDTTASLINWVFYNLARDPARYLKLKAKSTVIATIRPDKKLGFKAKCEI</sequence>
<keyword evidence="8" id="KW-0812">Transmembrane</keyword>
<dbReference type="InterPro" id="IPR047146">
    <property type="entry name" value="Cyt_P450_E_CYP52_fungi"/>
</dbReference>
<evidence type="ECO:0000256" key="3">
    <source>
        <dbReference type="ARBA" id="ARBA00022617"/>
    </source>
</evidence>
<name>A0A4P7N9I0_PYROR</name>
<accession>A0A4P7N9I0</accession>
<keyword evidence="6" id="KW-0408">Iron</keyword>
<dbReference type="GO" id="GO:0020037">
    <property type="term" value="F:heme binding"/>
    <property type="evidence" value="ECO:0007669"/>
    <property type="project" value="InterPro"/>
</dbReference>
<keyword evidence="7" id="KW-0503">Monooxygenase</keyword>
<dbReference type="GO" id="GO:0004497">
    <property type="term" value="F:monooxygenase activity"/>
    <property type="evidence" value="ECO:0007669"/>
    <property type="project" value="UniProtKB-KW"/>
</dbReference>
<dbReference type="AlphaFoldDB" id="A0A4P7N9I0"/>
<evidence type="ECO:0000256" key="1">
    <source>
        <dbReference type="ARBA" id="ARBA00001971"/>
    </source>
</evidence>
<evidence type="ECO:0000256" key="7">
    <source>
        <dbReference type="ARBA" id="ARBA00023033"/>
    </source>
</evidence>
<reference evidence="9 10" key="1">
    <citation type="journal article" date="2019" name="Mol. Biol. Evol.">
        <title>Blast fungal genomes show frequent chromosomal changes, gene gains and losses, and effector gene turnover.</title>
        <authorList>
            <person name="Gomez Luciano L.B."/>
            <person name="Jason Tsai I."/>
            <person name="Chuma I."/>
            <person name="Tosa Y."/>
            <person name="Chen Y.H."/>
            <person name="Li J.Y."/>
            <person name="Li M.Y."/>
            <person name="Jade Lu M.Y."/>
            <person name="Nakayashiki H."/>
            <person name="Li W.H."/>
        </authorList>
    </citation>
    <scope>NUCLEOTIDE SEQUENCE [LARGE SCALE GENOMIC DNA]</scope>
    <source>
        <strain evidence="9">MZ5-1-6</strain>
    </source>
</reference>
<evidence type="ECO:0000313" key="9">
    <source>
        <dbReference type="EMBL" id="QBZ58382.1"/>
    </source>
</evidence>
<comment type="cofactor">
    <cofactor evidence="1">
        <name>heme</name>
        <dbReference type="ChEBI" id="CHEBI:30413"/>
    </cofactor>
</comment>
<comment type="similarity">
    <text evidence="2">Belongs to the cytochrome P450 family.</text>
</comment>
<evidence type="ECO:0000256" key="2">
    <source>
        <dbReference type="ARBA" id="ARBA00010617"/>
    </source>
</evidence>
<dbReference type="GO" id="GO:0016705">
    <property type="term" value="F:oxidoreductase activity, acting on paired donors, with incorporation or reduction of molecular oxygen"/>
    <property type="evidence" value="ECO:0007669"/>
    <property type="project" value="InterPro"/>
</dbReference>
<dbReference type="PANTHER" id="PTHR24287:SF1">
    <property type="entry name" value="P450, PUTATIVE (EUROFUNG)-RELATED"/>
    <property type="match status" value="1"/>
</dbReference>
<dbReference type="Proteomes" id="UP000294847">
    <property type="component" value="Chromosome 3"/>
</dbReference>
<dbReference type="GO" id="GO:0005506">
    <property type="term" value="F:iron ion binding"/>
    <property type="evidence" value="ECO:0007669"/>
    <property type="project" value="InterPro"/>
</dbReference>
<protein>
    <submittedName>
        <fullName evidence="9">Uncharacterized protein</fullName>
    </submittedName>
</protein>
<keyword evidence="3" id="KW-0349">Heme</keyword>
<dbReference type="Gene3D" id="1.10.630.10">
    <property type="entry name" value="Cytochrome P450"/>
    <property type="match status" value="1"/>
</dbReference>
<keyword evidence="4" id="KW-0479">Metal-binding</keyword>
<evidence type="ECO:0000256" key="5">
    <source>
        <dbReference type="ARBA" id="ARBA00023002"/>
    </source>
</evidence>
<evidence type="ECO:0000256" key="8">
    <source>
        <dbReference type="SAM" id="Phobius"/>
    </source>
</evidence>
<keyword evidence="5" id="KW-0560">Oxidoreductase</keyword>
<dbReference type="PANTHER" id="PTHR24287">
    <property type="entry name" value="P450, PUTATIVE (EUROFUNG)-RELATED"/>
    <property type="match status" value="1"/>
</dbReference>
<organism evidence="9 10">
    <name type="scientific">Pyricularia oryzae</name>
    <name type="common">Rice blast fungus</name>
    <name type="synonym">Magnaporthe oryzae</name>
    <dbReference type="NCBI Taxonomy" id="318829"/>
    <lineage>
        <taxon>Eukaryota</taxon>
        <taxon>Fungi</taxon>
        <taxon>Dikarya</taxon>
        <taxon>Ascomycota</taxon>
        <taxon>Pezizomycotina</taxon>
        <taxon>Sordariomycetes</taxon>
        <taxon>Sordariomycetidae</taxon>
        <taxon>Magnaporthales</taxon>
        <taxon>Pyriculariaceae</taxon>
        <taxon>Pyricularia</taxon>
    </lineage>
</organism>
<dbReference type="Pfam" id="PF00067">
    <property type="entry name" value="p450"/>
    <property type="match status" value="1"/>
</dbReference>
<evidence type="ECO:0000256" key="4">
    <source>
        <dbReference type="ARBA" id="ARBA00022723"/>
    </source>
</evidence>
<evidence type="ECO:0000313" key="10">
    <source>
        <dbReference type="Proteomes" id="UP000294847"/>
    </source>
</evidence>
<dbReference type="InterPro" id="IPR001128">
    <property type="entry name" value="Cyt_P450"/>
</dbReference>
<dbReference type="SUPFAM" id="SSF48264">
    <property type="entry name" value="Cytochrome P450"/>
    <property type="match status" value="1"/>
</dbReference>
<evidence type="ECO:0000256" key="6">
    <source>
        <dbReference type="ARBA" id="ARBA00023004"/>
    </source>
</evidence>
<gene>
    <name evidence="9" type="ORF">PoMZ_03334</name>
</gene>
<keyword evidence="8" id="KW-0472">Membrane</keyword>
<dbReference type="EMBL" id="CP034206">
    <property type="protein sequence ID" value="QBZ58382.1"/>
    <property type="molecule type" value="Genomic_DNA"/>
</dbReference>
<feature type="transmembrane region" description="Helical" evidence="8">
    <location>
        <begin position="44"/>
        <end position="67"/>
    </location>
</feature>
<proteinExistence type="inferred from homology"/>